<dbReference type="AlphaFoldDB" id="A0A1E2VB08"/>
<evidence type="ECO:0008006" key="3">
    <source>
        <dbReference type="Google" id="ProtNLM"/>
    </source>
</evidence>
<evidence type="ECO:0000313" key="1">
    <source>
        <dbReference type="EMBL" id="ODC03835.1"/>
    </source>
</evidence>
<name>A0A1E2VB08_9GAMM</name>
<comment type="caution">
    <text evidence="1">The sequence shown here is derived from an EMBL/GenBank/DDBJ whole genome shotgun (WGS) entry which is preliminary data.</text>
</comment>
<dbReference type="Proteomes" id="UP000094291">
    <property type="component" value="Unassembled WGS sequence"/>
</dbReference>
<organism evidence="1 2">
    <name type="scientific">Terasakiispira papahanaumokuakeensis</name>
    <dbReference type="NCBI Taxonomy" id="197479"/>
    <lineage>
        <taxon>Bacteria</taxon>
        <taxon>Pseudomonadati</taxon>
        <taxon>Pseudomonadota</taxon>
        <taxon>Gammaproteobacteria</taxon>
        <taxon>Oceanospirillales</taxon>
        <taxon>Terasakiispira</taxon>
    </lineage>
</organism>
<gene>
    <name evidence="1" type="ORF">BFW38_10055</name>
</gene>
<reference evidence="1 2" key="1">
    <citation type="submission" date="2016-08" db="EMBL/GenBank/DDBJ databases">
        <authorList>
            <person name="Seilhamer J.J."/>
        </authorList>
    </citation>
    <scope>NUCLEOTIDE SEQUENCE [LARGE SCALE GENOMIC DNA]</scope>
    <source>
        <strain evidence="1 2">PH27A</strain>
    </source>
</reference>
<evidence type="ECO:0000313" key="2">
    <source>
        <dbReference type="Proteomes" id="UP000094291"/>
    </source>
</evidence>
<keyword evidence="2" id="KW-1185">Reference proteome</keyword>
<dbReference type="RefSeq" id="WP_068998407.1">
    <property type="nucleotide sequence ID" value="NZ_MDTQ01000001.1"/>
</dbReference>
<sequence length="196" mass="22166">MPRKKSIKKTASDFIERANELEEFVNSDIAALSDMQKSWCHDYAIIRLYREFEQMMLHVIIGAINNDSSVISETTGVEFPKHLTDEVCEYLVLGGGYFDFKGRDGLIKTLKKYVPEAHYLISAVKKSKYKDALEKLSALRNYAAHESAQSKRAALAAIRQKRVGTSGSWLKLQGRYASISTKLKEVAQEIHDSAPY</sequence>
<protein>
    <recommendedName>
        <fullName evidence="3">RiboL-PSP-HEPN domain-containing protein</fullName>
    </recommendedName>
</protein>
<accession>A0A1E2VB08</accession>
<dbReference type="EMBL" id="MDTQ01000001">
    <property type="protein sequence ID" value="ODC03835.1"/>
    <property type="molecule type" value="Genomic_DNA"/>
</dbReference>
<dbReference type="OrthoDB" id="5185505at2"/>
<proteinExistence type="predicted"/>